<dbReference type="AlphaFoldDB" id="K3Z140"/>
<dbReference type="Gramene" id="KQL29272">
    <property type="protein sequence ID" value="KQL29272"/>
    <property type="gene ID" value="SETIT_020258mg"/>
</dbReference>
<organism evidence="1 2">
    <name type="scientific">Setaria italica</name>
    <name type="common">Foxtail millet</name>
    <name type="synonym">Panicum italicum</name>
    <dbReference type="NCBI Taxonomy" id="4555"/>
    <lineage>
        <taxon>Eukaryota</taxon>
        <taxon>Viridiplantae</taxon>
        <taxon>Streptophyta</taxon>
        <taxon>Embryophyta</taxon>
        <taxon>Tracheophyta</taxon>
        <taxon>Spermatophyta</taxon>
        <taxon>Magnoliopsida</taxon>
        <taxon>Liliopsida</taxon>
        <taxon>Poales</taxon>
        <taxon>Poaceae</taxon>
        <taxon>PACMAD clade</taxon>
        <taxon>Panicoideae</taxon>
        <taxon>Panicodae</taxon>
        <taxon>Paniceae</taxon>
        <taxon>Cenchrinae</taxon>
        <taxon>Setaria</taxon>
    </lineage>
</organism>
<evidence type="ECO:0000313" key="1">
    <source>
        <dbReference type="EnsemblPlants" id="KQL29272"/>
    </source>
</evidence>
<evidence type="ECO:0000313" key="2">
    <source>
        <dbReference type="Proteomes" id="UP000004995"/>
    </source>
</evidence>
<reference evidence="1" key="2">
    <citation type="submission" date="2018-08" db="UniProtKB">
        <authorList>
            <consortium name="EnsemblPlants"/>
        </authorList>
    </citation>
    <scope>IDENTIFICATION</scope>
    <source>
        <strain evidence="1">Yugu1</strain>
    </source>
</reference>
<keyword evidence="2" id="KW-1185">Reference proteome</keyword>
<sequence length="30" mass="3267">MAIFQGLSIGRVEWAAVLLRTSSIHTVVPN</sequence>
<dbReference type="Proteomes" id="UP000004995">
    <property type="component" value="Unassembled WGS sequence"/>
</dbReference>
<protein>
    <submittedName>
        <fullName evidence="1">Uncharacterized protein</fullName>
    </submittedName>
</protein>
<accession>K3Z140</accession>
<name>K3Z140_SETIT</name>
<dbReference type="EnsemblPlants" id="KQL29272">
    <property type="protein sequence ID" value="KQL29272"/>
    <property type="gene ID" value="SETIT_020258mg"/>
</dbReference>
<dbReference type="InParanoid" id="K3Z140"/>
<dbReference type="HOGENOM" id="CLU_3406998_0_0_1"/>
<proteinExistence type="predicted"/>
<dbReference type="EMBL" id="AGNK02000203">
    <property type="status" value="NOT_ANNOTATED_CDS"/>
    <property type="molecule type" value="Genomic_DNA"/>
</dbReference>
<reference evidence="2" key="1">
    <citation type="journal article" date="2012" name="Nat. Biotechnol.">
        <title>Reference genome sequence of the model plant Setaria.</title>
        <authorList>
            <person name="Bennetzen J.L."/>
            <person name="Schmutz J."/>
            <person name="Wang H."/>
            <person name="Percifield R."/>
            <person name="Hawkins J."/>
            <person name="Pontaroli A.C."/>
            <person name="Estep M."/>
            <person name="Feng L."/>
            <person name="Vaughn J.N."/>
            <person name="Grimwood J."/>
            <person name="Jenkins J."/>
            <person name="Barry K."/>
            <person name="Lindquist E."/>
            <person name="Hellsten U."/>
            <person name="Deshpande S."/>
            <person name="Wang X."/>
            <person name="Wu X."/>
            <person name="Mitros T."/>
            <person name="Triplett J."/>
            <person name="Yang X."/>
            <person name="Ye C.Y."/>
            <person name="Mauro-Herrera M."/>
            <person name="Wang L."/>
            <person name="Li P."/>
            <person name="Sharma M."/>
            <person name="Sharma R."/>
            <person name="Ronald P.C."/>
            <person name="Panaud O."/>
            <person name="Kellogg E.A."/>
            <person name="Brutnell T.P."/>
            <person name="Doust A.N."/>
            <person name="Tuskan G.A."/>
            <person name="Rokhsar D."/>
            <person name="Devos K.M."/>
        </authorList>
    </citation>
    <scope>NUCLEOTIDE SEQUENCE [LARGE SCALE GENOMIC DNA]</scope>
    <source>
        <strain evidence="2">cv. Yugu1</strain>
    </source>
</reference>